<reference evidence="1 2" key="1">
    <citation type="submission" date="2016-06" db="EMBL/GenBank/DDBJ databases">
        <title>Draft genome sequence of Flavobacterium succinicans strain DD5b.</title>
        <authorList>
            <person name="Poehlein A."/>
            <person name="Daniel R."/>
            <person name="Simeonova D.D."/>
        </authorList>
    </citation>
    <scope>NUCLEOTIDE SEQUENCE [LARGE SCALE GENOMIC DNA]</scope>
    <source>
        <strain evidence="1 2">DD5b</strain>
    </source>
</reference>
<keyword evidence="2" id="KW-1185">Reference proteome</keyword>
<evidence type="ECO:0000313" key="1">
    <source>
        <dbReference type="EMBL" id="OAZ03383.1"/>
    </source>
</evidence>
<evidence type="ECO:0008006" key="3">
    <source>
        <dbReference type="Google" id="ProtNLM"/>
    </source>
</evidence>
<name>A0A199XNR7_9FLAO</name>
<accession>A0A199XNR7</accession>
<dbReference type="EMBL" id="JMTM01000060">
    <property type="protein sequence ID" value="OAZ03383.1"/>
    <property type="molecule type" value="Genomic_DNA"/>
</dbReference>
<dbReference type="Proteomes" id="UP000093807">
    <property type="component" value="Unassembled WGS sequence"/>
</dbReference>
<dbReference type="PROSITE" id="PS51257">
    <property type="entry name" value="PROKAR_LIPOPROTEIN"/>
    <property type="match status" value="1"/>
</dbReference>
<dbReference type="RefSeq" id="WP_064715954.1">
    <property type="nucleotide sequence ID" value="NZ_JMTM01000060.1"/>
</dbReference>
<proteinExistence type="predicted"/>
<sequence length="141" mass="15919">MKWISQLIFVFVIMSSCKSQKINDFSTSSITYTAQSRGVYLSVWMENKKVWVIKGRNEKPYEVELTAQEMKELESIFSILNLEKVPSLKAPTAKRLYDGAAIANLVISAGGKAYISKSFDHGFPPKDIEKIVTLLVSYSEK</sequence>
<gene>
    <name evidence="1" type="ORF">FLB_21710</name>
</gene>
<dbReference type="OrthoDB" id="1446480at2"/>
<comment type="caution">
    <text evidence="1">The sequence shown here is derived from an EMBL/GenBank/DDBJ whole genome shotgun (WGS) entry which is preliminary data.</text>
</comment>
<dbReference type="PATRIC" id="fig|29536.5.peg.2268"/>
<organism evidence="1 2">
    <name type="scientific">Flavobacterium succinicans</name>
    <dbReference type="NCBI Taxonomy" id="29536"/>
    <lineage>
        <taxon>Bacteria</taxon>
        <taxon>Pseudomonadati</taxon>
        <taxon>Bacteroidota</taxon>
        <taxon>Flavobacteriia</taxon>
        <taxon>Flavobacteriales</taxon>
        <taxon>Flavobacteriaceae</taxon>
        <taxon>Flavobacterium</taxon>
    </lineage>
</organism>
<protein>
    <recommendedName>
        <fullName evidence="3">Lipoprotein</fullName>
    </recommendedName>
</protein>
<evidence type="ECO:0000313" key="2">
    <source>
        <dbReference type="Proteomes" id="UP000093807"/>
    </source>
</evidence>
<dbReference type="AlphaFoldDB" id="A0A199XNR7"/>